<dbReference type="Proteomes" id="UP000603227">
    <property type="component" value="Unassembled WGS sequence"/>
</dbReference>
<name>A0A919GFA3_9ACTN</name>
<accession>A0A919GFA3</accession>
<reference evidence="1" key="2">
    <citation type="submission" date="2020-09" db="EMBL/GenBank/DDBJ databases">
        <authorList>
            <person name="Sun Q."/>
            <person name="Zhou Y."/>
        </authorList>
    </citation>
    <scope>NUCLEOTIDE SEQUENCE</scope>
    <source>
        <strain evidence="1">CGMCC 4.7403</strain>
    </source>
</reference>
<dbReference type="EMBL" id="BNAT01000002">
    <property type="protein sequence ID" value="GHH82785.1"/>
    <property type="molecule type" value="Genomic_DNA"/>
</dbReference>
<organism evidence="1 2">
    <name type="scientific">Streptomyces capitiformicae</name>
    <dbReference type="NCBI Taxonomy" id="2014920"/>
    <lineage>
        <taxon>Bacteria</taxon>
        <taxon>Bacillati</taxon>
        <taxon>Actinomycetota</taxon>
        <taxon>Actinomycetes</taxon>
        <taxon>Kitasatosporales</taxon>
        <taxon>Streptomycetaceae</taxon>
        <taxon>Streptomyces</taxon>
    </lineage>
</organism>
<comment type="caution">
    <text evidence="1">The sequence shown here is derived from an EMBL/GenBank/DDBJ whole genome shotgun (WGS) entry which is preliminary data.</text>
</comment>
<evidence type="ECO:0000313" key="2">
    <source>
        <dbReference type="Proteomes" id="UP000603227"/>
    </source>
</evidence>
<keyword evidence="2" id="KW-1185">Reference proteome</keyword>
<protein>
    <submittedName>
        <fullName evidence="1">Uncharacterized protein</fullName>
    </submittedName>
</protein>
<gene>
    <name evidence="1" type="ORF">GCM10017771_07940</name>
</gene>
<sequence length="61" mass="6607">MRERLAAGLRRRTARVEDGAGAGLDVAEAVRAGRVEELGVLEGRHDRQQGVEAGVRLRRTG</sequence>
<dbReference type="AlphaFoldDB" id="A0A919GFA3"/>
<evidence type="ECO:0000313" key="1">
    <source>
        <dbReference type="EMBL" id="GHH82785.1"/>
    </source>
</evidence>
<reference evidence="1" key="1">
    <citation type="journal article" date="2014" name="Int. J. Syst. Evol. Microbiol.">
        <title>Complete genome sequence of Corynebacterium casei LMG S-19264T (=DSM 44701T), isolated from a smear-ripened cheese.</title>
        <authorList>
            <consortium name="US DOE Joint Genome Institute (JGI-PGF)"/>
            <person name="Walter F."/>
            <person name="Albersmeier A."/>
            <person name="Kalinowski J."/>
            <person name="Ruckert C."/>
        </authorList>
    </citation>
    <scope>NUCLEOTIDE SEQUENCE</scope>
    <source>
        <strain evidence="1">CGMCC 4.7403</strain>
    </source>
</reference>
<proteinExistence type="predicted"/>